<sequence length="181" mass="20800">VNGTVEYVINPSNMALNGYDDVYSYDRDDWWTFNRHYWGRNISEIISHTSASGLNYTARIWSVDGWASPRPFGGKKEQRYNNTEIEYGITPPRETWDEVNLTSKPLPDTDLLMALVFADQEFGESGQGITDPIWPYRRTCGYNRGPFYLIVPDRPRETYLSHVTTIEITSYLGAIPPGFDL</sequence>
<organism evidence="1">
    <name type="scientific">marine sediment metagenome</name>
    <dbReference type="NCBI Taxonomy" id="412755"/>
    <lineage>
        <taxon>unclassified sequences</taxon>
        <taxon>metagenomes</taxon>
        <taxon>ecological metagenomes</taxon>
    </lineage>
</organism>
<name>X0Y287_9ZZZZ</name>
<dbReference type="EMBL" id="BARS01040007">
    <property type="protein sequence ID" value="GAG31001.1"/>
    <property type="molecule type" value="Genomic_DNA"/>
</dbReference>
<accession>X0Y287</accession>
<feature type="non-terminal residue" evidence="1">
    <location>
        <position position="1"/>
    </location>
</feature>
<protein>
    <submittedName>
        <fullName evidence="1">Uncharacterized protein</fullName>
    </submittedName>
</protein>
<dbReference type="AlphaFoldDB" id="X0Y287"/>
<proteinExistence type="predicted"/>
<evidence type="ECO:0000313" key="1">
    <source>
        <dbReference type="EMBL" id="GAG31001.1"/>
    </source>
</evidence>
<reference evidence="1" key="1">
    <citation type="journal article" date="2014" name="Front. Microbiol.">
        <title>High frequency of phylogenetically diverse reductive dehalogenase-homologous genes in deep subseafloor sedimentary metagenomes.</title>
        <authorList>
            <person name="Kawai M."/>
            <person name="Futagami T."/>
            <person name="Toyoda A."/>
            <person name="Takaki Y."/>
            <person name="Nishi S."/>
            <person name="Hori S."/>
            <person name="Arai W."/>
            <person name="Tsubouchi T."/>
            <person name="Morono Y."/>
            <person name="Uchiyama I."/>
            <person name="Ito T."/>
            <person name="Fujiyama A."/>
            <person name="Inagaki F."/>
            <person name="Takami H."/>
        </authorList>
    </citation>
    <scope>NUCLEOTIDE SEQUENCE</scope>
    <source>
        <strain evidence="1">Expedition CK06-06</strain>
    </source>
</reference>
<gene>
    <name evidence="1" type="ORF">S01H1_61048</name>
</gene>
<comment type="caution">
    <text evidence="1">The sequence shown here is derived from an EMBL/GenBank/DDBJ whole genome shotgun (WGS) entry which is preliminary data.</text>
</comment>